<accession>A0A9D5JVS2</accession>
<dbReference type="PANTHER" id="PTHR33376">
    <property type="match status" value="1"/>
</dbReference>
<dbReference type="Pfam" id="PF03480">
    <property type="entry name" value="DctP"/>
    <property type="match status" value="1"/>
</dbReference>
<dbReference type="Proteomes" id="UP000649604">
    <property type="component" value="Unassembled WGS sequence"/>
</dbReference>
<protein>
    <recommendedName>
        <fullName evidence="4">C4-dicarboxylate ABC transporter substrate-binding protein</fullName>
    </recommendedName>
</protein>
<evidence type="ECO:0000313" key="3">
    <source>
        <dbReference type="Proteomes" id="UP000649604"/>
    </source>
</evidence>
<reference evidence="2" key="1">
    <citation type="submission" date="2019-11" db="EMBL/GenBank/DDBJ databases">
        <title>Microbial mats filling the niche in hypersaline microbial mats.</title>
        <authorList>
            <person name="Wong H.L."/>
            <person name="Macleod F.I."/>
            <person name="White R.A. III"/>
            <person name="Burns B.P."/>
        </authorList>
    </citation>
    <scope>NUCLEOTIDE SEQUENCE</scope>
    <source>
        <strain evidence="2">Rbin_158</strain>
    </source>
</reference>
<comment type="caution">
    <text evidence="2">The sequence shown here is derived from an EMBL/GenBank/DDBJ whole genome shotgun (WGS) entry which is preliminary data.</text>
</comment>
<organism evidence="2 3">
    <name type="scientific">candidate division KSB3 bacterium</name>
    <dbReference type="NCBI Taxonomy" id="2044937"/>
    <lineage>
        <taxon>Bacteria</taxon>
        <taxon>candidate division KSB3</taxon>
    </lineage>
</organism>
<proteinExistence type="predicted"/>
<name>A0A9D5JVS2_9BACT</name>
<dbReference type="EMBL" id="WJJP01000371">
    <property type="protein sequence ID" value="MBD3325187.1"/>
    <property type="molecule type" value="Genomic_DNA"/>
</dbReference>
<dbReference type="Gene3D" id="3.40.190.170">
    <property type="entry name" value="Bacterial extracellular solute-binding protein, family 7"/>
    <property type="match status" value="1"/>
</dbReference>
<dbReference type="AlphaFoldDB" id="A0A9D5JVS2"/>
<evidence type="ECO:0000256" key="1">
    <source>
        <dbReference type="ARBA" id="ARBA00022729"/>
    </source>
</evidence>
<sequence>MEVLKGWKQGEVIDYVIESDALGYTTSMFIVMNKEKYDSLPPDIQQVFDDVGEEWVDVHGQIWDDADNAGRAFVKELGKSIHGLPPEEEARWVEAIQPIITEYEASMQEQGLPGTEAVKVIRELIESYK</sequence>
<gene>
    <name evidence="2" type="ORF">GF339_11425</name>
</gene>
<dbReference type="PANTHER" id="PTHR33376:SF15">
    <property type="entry name" value="BLL6794 PROTEIN"/>
    <property type="match status" value="1"/>
</dbReference>
<evidence type="ECO:0000313" key="2">
    <source>
        <dbReference type="EMBL" id="MBD3325187.1"/>
    </source>
</evidence>
<evidence type="ECO:0008006" key="4">
    <source>
        <dbReference type="Google" id="ProtNLM"/>
    </source>
</evidence>
<dbReference type="GO" id="GO:0055085">
    <property type="term" value="P:transmembrane transport"/>
    <property type="evidence" value="ECO:0007669"/>
    <property type="project" value="InterPro"/>
</dbReference>
<dbReference type="InterPro" id="IPR018389">
    <property type="entry name" value="DctP_fam"/>
</dbReference>
<keyword evidence="1" id="KW-0732">Signal</keyword>
<dbReference type="InterPro" id="IPR038404">
    <property type="entry name" value="TRAP_DctP_sf"/>
</dbReference>